<dbReference type="PANTHER" id="PTHR36853">
    <property type="entry name" value="EXPRESSED PROTEIN"/>
    <property type="match status" value="1"/>
</dbReference>
<evidence type="ECO:0000256" key="2">
    <source>
        <dbReference type="SAM" id="SignalP"/>
    </source>
</evidence>
<evidence type="ECO:0000256" key="1">
    <source>
        <dbReference type="SAM" id="Phobius"/>
    </source>
</evidence>
<keyword evidence="5" id="KW-1185">Reference proteome</keyword>
<evidence type="ECO:0000259" key="3">
    <source>
        <dbReference type="Pfam" id="PF12955"/>
    </source>
</evidence>
<keyword evidence="1" id="KW-1133">Transmembrane helix</keyword>
<gene>
    <name evidence="4" type="ORF">JX265_007296</name>
</gene>
<feature type="signal peptide" evidence="2">
    <location>
        <begin position="1"/>
        <end position="17"/>
    </location>
</feature>
<dbReference type="InterPro" id="IPR024382">
    <property type="entry name" value="Vps3844_C"/>
</dbReference>
<dbReference type="InterPro" id="IPR053065">
    <property type="entry name" value="Archenteron_Induction-Rel"/>
</dbReference>
<evidence type="ECO:0000313" key="4">
    <source>
        <dbReference type="EMBL" id="KAI1867494.1"/>
    </source>
</evidence>
<dbReference type="Proteomes" id="UP000829685">
    <property type="component" value="Unassembled WGS sequence"/>
</dbReference>
<feature type="chain" id="PRO_5040221610" description="Vacuolar sorting protein Vps3844 C-terminal domain-containing protein" evidence="2">
    <location>
        <begin position="18"/>
        <end position="367"/>
    </location>
</feature>
<reference evidence="4" key="1">
    <citation type="submission" date="2021-03" db="EMBL/GenBank/DDBJ databases">
        <title>Revisited historic fungal species revealed as producer of novel bioactive compounds through whole genome sequencing and comparative genomics.</title>
        <authorList>
            <person name="Vignolle G.A."/>
            <person name="Hochenegger N."/>
            <person name="Mach R.L."/>
            <person name="Mach-Aigner A.R."/>
            <person name="Javad Rahimi M."/>
            <person name="Salim K.A."/>
            <person name="Chan C.M."/>
            <person name="Lim L.B.L."/>
            <person name="Cai F."/>
            <person name="Druzhinina I.S."/>
            <person name="U'Ren J.M."/>
            <person name="Derntl C."/>
        </authorList>
    </citation>
    <scope>NUCLEOTIDE SEQUENCE</scope>
    <source>
        <strain evidence="4">TUCIM 5799</strain>
    </source>
</reference>
<dbReference type="Pfam" id="PF12955">
    <property type="entry name" value="Vps3844_C"/>
    <property type="match status" value="1"/>
</dbReference>
<protein>
    <recommendedName>
        <fullName evidence="3">Vacuolar sorting protein Vps3844 C-terminal domain-containing protein</fullName>
    </recommendedName>
</protein>
<keyword evidence="1" id="KW-0472">Membrane</keyword>
<evidence type="ECO:0000313" key="5">
    <source>
        <dbReference type="Proteomes" id="UP000829685"/>
    </source>
</evidence>
<proteinExistence type="predicted"/>
<accession>A0A9P9WK06</accession>
<dbReference type="EMBL" id="JAFIMR010000018">
    <property type="protein sequence ID" value="KAI1867494.1"/>
    <property type="molecule type" value="Genomic_DNA"/>
</dbReference>
<comment type="caution">
    <text evidence="4">The sequence shown here is derived from an EMBL/GenBank/DDBJ whole genome shotgun (WGS) entry which is preliminary data.</text>
</comment>
<name>A0A9P9WK06_9PEZI</name>
<dbReference type="AlphaFoldDB" id="A0A9P9WK06"/>
<keyword evidence="2" id="KW-0732">Signal</keyword>
<feature type="domain" description="Vacuolar sorting protein Vps3844 C-terminal" evidence="3">
    <location>
        <begin position="259"/>
        <end position="360"/>
    </location>
</feature>
<sequence length="367" mass="39015">MKLASFLLPAIAGLVSASPPEAEAYILQSRPSQPGSAPSISSLVAQSILHQRLGLDQPLSDDLDEQDYHTIHRFGKTPQRLFADAASHGPHQLVVLVRNAESDNTKALKKAVASHGPAFTAPHLGRLPSSYLPQWTRKQCALEDALDIASRKCWTHGPALYLEYDAANDQKDLKLLSQSIAKLQSAAEKMETAIILVPAGADELRRREFEIEHVFNEAADFAATGAATAAASSSTSSPAKDQSFKPHPFVAAKGPIQACYTSLNACETATGGCSGHGECRNKFGKDAASACFSCHCQKTYGGVGGQSVWWWGGAACQKQDVSVPFWIFTGFTIFLVGAVGFSISLLFSVGEEKLPGVIGAGVSRGSK</sequence>
<feature type="transmembrane region" description="Helical" evidence="1">
    <location>
        <begin position="325"/>
        <end position="347"/>
    </location>
</feature>
<dbReference type="PANTHER" id="PTHR36853:SF1">
    <property type="entry name" value="DUF3844 DOMAIN-CONTAINING PROTEIN"/>
    <property type="match status" value="1"/>
</dbReference>
<organism evidence="4 5">
    <name type="scientific">Neoarthrinium moseri</name>
    <dbReference type="NCBI Taxonomy" id="1658444"/>
    <lineage>
        <taxon>Eukaryota</taxon>
        <taxon>Fungi</taxon>
        <taxon>Dikarya</taxon>
        <taxon>Ascomycota</taxon>
        <taxon>Pezizomycotina</taxon>
        <taxon>Sordariomycetes</taxon>
        <taxon>Xylariomycetidae</taxon>
        <taxon>Amphisphaeriales</taxon>
        <taxon>Apiosporaceae</taxon>
        <taxon>Neoarthrinium</taxon>
    </lineage>
</organism>
<dbReference type="GO" id="GO:0005783">
    <property type="term" value="C:endoplasmic reticulum"/>
    <property type="evidence" value="ECO:0007669"/>
    <property type="project" value="TreeGrafter"/>
</dbReference>
<keyword evidence="1" id="KW-0812">Transmembrane</keyword>